<proteinExistence type="predicted"/>
<comment type="subcellular location">
    <subcellularLocation>
        <location evidence="5">Periplasm</location>
    </subcellularLocation>
</comment>
<organism evidence="7 8">
    <name type="scientific">Vibrio scophthalmi</name>
    <dbReference type="NCBI Taxonomy" id="45658"/>
    <lineage>
        <taxon>Bacteria</taxon>
        <taxon>Pseudomonadati</taxon>
        <taxon>Pseudomonadota</taxon>
        <taxon>Gammaproteobacteria</taxon>
        <taxon>Vibrionales</taxon>
        <taxon>Vibrionaceae</taxon>
        <taxon>Vibrio</taxon>
    </lineage>
</organism>
<comment type="function">
    <text evidence="5">Transfers electrons from cytochrome c551 to cytochrome oxidase.</text>
</comment>
<keyword evidence="2 5" id="KW-0479">Metal-binding</keyword>
<evidence type="ECO:0000256" key="2">
    <source>
        <dbReference type="ARBA" id="ARBA00022723"/>
    </source>
</evidence>
<dbReference type="Proteomes" id="UP000092528">
    <property type="component" value="Chromosome 2"/>
</dbReference>
<evidence type="ECO:0000256" key="5">
    <source>
        <dbReference type="RuleBase" id="RU363017"/>
    </source>
</evidence>
<feature type="chain" id="PRO_5008810897" description="Azurin" evidence="5">
    <location>
        <begin position="24"/>
        <end position="150"/>
    </location>
</feature>
<evidence type="ECO:0000256" key="4">
    <source>
        <dbReference type="ARBA" id="ARBA00023008"/>
    </source>
</evidence>
<dbReference type="InterPro" id="IPR000923">
    <property type="entry name" value="BlueCu_1"/>
</dbReference>
<dbReference type="InterPro" id="IPR008972">
    <property type="entry name" value="Cupredoxin"/>
</dbReference>
<evidence type="ECO:0000256" key="3">
    <source>
        <dbReference type="ARBA" id="ARBA00022982"/>
    </source>
</evidence>
<keyword evidence="1 5" id="KW-0813">Transport</keyword>
<dbReference type="PANTHER" id="PTHR38439">
    <property type="entry name" value="AURACYANIN-B"/>
    <property type="match status" value="1"/>
</dbReference>
<evidence type="ECO:0000313" key="7">
    <source>
        <dbReference type="EMBL" id="ANU38032.1"/>
    </source>
</evidence>
<dbReference type="RefSeq" id="WP_005595368.1">
    <property type="nucleotide sequence ID" value="NZ_CP016415.1"/>
</dbReference>
<name>A0A1C7FDL9_9VIBR</name>
<dbReference type="CDD" id="cd13922">
    <property type="entry name" value="Azurin"/>
    <property type="match status" value="1"/>
</dbReference>
<dbReference type="Pfam" id="PF00127">
    <property type="entry name" value="Copper-bind"/>
    <property type="match status" value="1"/>
</dbReference>
<dbReference type="NCBIfam" id="TIGR02695">
    <property type="entry name" value="azurin"/>
    <property type="match status" value="1"/>
</dbReference>
<evidence type="ECO:0000259" key="6">
    <source>
        <dbReference type="Pfam" id="PF00127"/>
    </source>
</evidence>
<dbReference type="InterPro" id="IPR050845">
    <property type="entry name" value="Cu-binding_ET"/>
</dbReference>
<dbReference type="InterPro" id="IPR028871">
    <property type="entry name" value="BlueCu_1_BS"/>
</dbReference>
<feature type="domain" description="Blue (type 1) copper" evidence="6">
    <location>
        <begin position="24"/>
        <end position="147"/>
    </location>
</feature>
<dbReference type="GO" id="GO:0009055">
    <property type="term" value="F:electron transfer activity"/>
    <property type="evidence" value="ECO:0007669"/>
    <property type="project" value="InterPro"/>
</dbReference>
<dbReference type="InterPro" id="IPR014068">
    <property type="entry name" value="Azurin"/>
</dbReference>
<keyword evidence="5" id="KW-0732">Signal</keyword>
<evidence type="ECO:0000313" key="8">
    <source>
        <dbReference type="Proteomes" id="UP000092528"/>
    </source>
</evidence>
<dbReference type="PROSITE" id="PS51257">
    <property type="entry name" value="PROKAR_LIPOPROTEIN"/>
    <property type="match status" value="1"/>
</dbReference>
<reference evidence="7 8" key="1">
    <citation type="submission" date="2016-07" db="EMBL/GenBank/DDBJ databases">
        <title>Genome sequencing of Vibrio scophthalmi strain VS-05, an isolated from Paralichthys olivaceus.</title>
        <authorList>
            <person name="Han H.-J."/>
        </authorList>
    </citation>
    <scope>NUCLEOTIDE SEQUENCE [LARGE SCALE GENOMIC DNA]</scope>
    <source>
        <strain evidence="7 8">VS-05</strain>
    </source>
</reference>
<gene>
    <name evidence="7" type="ORF">VSVS05_02986</name>
</gene>
<keyword evidence="5" id="KW-0574">Periplasm</keyword>
<dbReference type="GO" id="GO:0042597">
    <property type="term" value="C:periplasmic space"/>
    <property type="evidence" value="ECO:0007669"/>
    <property type="project" value="UniProtKB-SubCell"/>
</dbReference>
<accession>A0A1C7FDL9</accession>
<keyword evidence="3 5" id="KW-0249">Electron transport</keyword>
<feature type="signal peptide" evidence="5">
    <location>
        <begin position="1"/>
        <end position="23"/>
    </location>
</feature>
<dbReference type="GeneID" id="96874506"/>
<sequence>MKLRYLLSITTLFAAAFSAQASASCEVTIEANDMMKFSTDVISVPATCEEVSITLKHTGSLPATSMGHNIVIADTANVQAVGTEGMSAGIDNSYVKPGDERVYAFSEVIGGGDSTTLTFDTAKLKAGGDYTFFCSFPGHWAIMKGKFEFK</sequence>
<dbReference type="Gene3D" id="2.60.40.420">
    <property type="entry name" value="Cupredoxins - blue copper proteins"/>
    <property type="match status" value="1"/>
</dbReference>
<dbReference type="SUPFAM" id="SSF49503">
    <property type="entry name" value="Cupredoxins"/>
    <property type="match status" value="1"/>
</dbReference>
<dbReference type="EMBL" id="CP016415">
    <property type="protein sequence ID" value="ANU38032.1"/>
    <property type="molecule type" value="Genomic_DNA"/>
</dbReference>
<dbReference type="PROSITE" id="PS00196">
    <property type="entry name" value="COPPER_BLUE"/>
    <property type="match status" value="1"/>
</dbReference>
<keyword evidence="4 5" id="KW-0186">Copper</keyword>
<dbReference type="AlphaFoldDB" id="A0A1C7FDL9"/>
<protein>
    <recommendedName>
        <fullName evidence="5">Azurin</fullName>
    </recommendedName>
</protein>
<keyword evidence="8" id="KW-1185">Reference proteome</keyword>
<evidence type="ECO:0000256" key="1">
    <source>
        <dbReference type="ARBA" id="ARBA00022448"/>
    </source>
</evidence>
<dbReference type="GO" id="GO:0005507">
    <property type="term" value="F:copper ion binding"/>
    <property type="evidence" value="ECO:0007669"/>
    <property type="project" value="UniProtKB-UniRule"/>
</dbReference>
<dbReference type="PATRIC" id="fig|45658.7.peg.2926"/>
<dbReference type="PANTHER" id="PTHR38439:SF2">
    <property type="entry name" value="OUTER MEMBRANE PROTEIN H.8"/>
    <property type="match status" value="1"/>
</dbReference>